<dbReference type="PANTHER" id="PTHR34822:SF1">
    <property type="entry name" value="GRPB FAMILY PROTEIN"/>
    <property type="match status" value="1"/>
</dbReference>
<evidence type="ECO:0000313" key="1">
    <source>
        <dbReference type="EMBL" id="MCL1631791.1"/>
    </source>
</evidence>
<evidence type="ECO:0000313" key="2">
    <source>
        <dbReference type="Proteomes" id="UP001203004"/>
    </source>
</evidence>
<dbReference type="RefSeq" id="WP_249100466.1">
    <property type="nucleotide sequence ID" value="NZ_JAMAST010000006.1"/>
</dbReference>
<dbReference type="Pfam" id="PF04229">
    <property type="entry name" value="GrpB"/>
    <property type="match status" value="1"/>
</dbReference>
<gene>
    <name evidence="1" type="ORF">M3N64_07490</name>
</gene>
<dbReference type="Proteomes" id="UP001203004">
    <property type="component" value="Unassembled WGS sequence"/>
</dbReference>
<sequence length="175" mass="20609">MSEKEIQVVPYNANWSVEYKKEAARIVPLLKPILRAIHHIGSTSIPNMAAKPTIDILAEVTTIEMCDSFTNEFVKIDYQPFGEYGIKNRRYFVKKDRFGNHLVHLHAFETESEQVIRHLAFRDYLKTHEETARFYCQLKLQLAKEFPNDREGYCIGKDEACKRIEQLALHWWYEG</sequence>
<protein>
    <submittedName>
        <fullName evidence="1">GrpB family protein</fullName>
    </submittedName>
</protein>
<accession>A0ABT0MA88</accession>
<reference evidence="1 2" key="1">
    <citation type="submission" date="2022-05" db="EMBL/GenBank/DDBJ databases">
        <title>Sporolactobacillus sp nov CPB3-1, isolated from tree bark (Mangifera indica L.).</title>
        <authorList>
            <person name="Phuengjayaem S."/>
            <person name="Tanasupawat S."/>
        </authorList>
    </citation>
    <scope>NUCLEOTIDE SEQUENCE [LARGE SCALE GENOMIC DNA]</scope>
    <source>
        <strain evidence="1 2">CPB3-1</strain>
    </source>
</reference>
<proteinExistence type="predicted"/>
<dbReference type="InterPro" id="IPR043519">
    <property type="entry name" value="NT_sf"/>
</dbReference>
<comment type="caution">
    <text evidence="1">The sequence shown here is derived from an EMBL/GenBank/DDBJ whole genome shotgun (WGS) entry which is preliminary data.</text>
</comment>
<dbReference type="Gene3D" id="3.30.460.10">
    <property type="entry name" value="Beta Polymerase, domain 2"/>
    <property type="match status" value="1"/>
</dbReference>
<keyword evidence="2" id="KW-1185">Reference proteome</keyword>
<dbReference type="SUPFAM" id="SSF81301">
    <property type="entry name" value="Nucleotidyltransferase"/>
    <property type="match status" value="1"/>
</dbReference>
<dbReference type="InterPro" id="IPR007344">
    <property type="entry name" value="GrpB/CoaE"/>
</dbReference>
<dbReference type="PANTHER" id="PTHR34822">
    <property type="entry name" value="GRPB DOMAIN PROTEIN (AFU_ORTHOLOGUE AFUA_1G01530)"/>
    <property type="match status" value="1"/>
</dbReference>
<organism evidence="1 2">
    <name type="scientific">Sporolactobacillus mangiferae</name>
    <dbReference type="NCBI Taxonomy" id="2940498"/>
    <lineage>
        <taxon>Bacteria</taxon>
        <taxon>Bacillati</taxon>
        <taxon>Bacillota</taxon>
        <taxon>Bacilli</taxon>
        <taxon>Bacillales</taxon>
        <taxon>Sporolactobacillaceae</taxon>
        <taxon>Sporolactobacillus</taxon>
    </lineage>
</organism>
<dbReference type="EMBL" id="JAMAST010000006">
    <property type="protein sequence ID" value="MCL1631791.1"/>
    <property type="molecule type" value="Genomic_DNA"/>
</dbReference>
<name>A0ABT0MA88_9BACL</name>